<dbReference type="Gene3D" id="2.40.50.140">
    <property type="entry name" value="Nucleic acid-binding proteins"/>
    <property type="match status" value="1"/>
</dbReference>
<evidence type="ECO:0000256" key="1">
    <source>
        <dbReference type="ARBA" id="ARBA00001936"/>
    </source>
</evidence>
<keyword evidence="7" id="KW-0479">Metal-binding</keyword>
<dbReference type="PANTHER" id="PTHR42705">
    <property type="entry name" value="BIFUNCTIONAL NON-HOMOLOGOUS END JOINING PROTEIN LIGD"/>
    <property type="match status" value="1"/>
</dbReference>
<dbReference type="GO" id="GO:0016874">
    <property type="term" value="F:ligase activity"/>
    <property type="evidence" value="ECO:0007669"/>
    <property type="project" value="UniProtKB-KW"/>
</dbReference>
<dbReference type="Pfam" id="PF04679">
    <property type="entry name" value="DNA_ligase_A_C"/>
    <property type="match status" value="1"/>
</dbReference>
<keyword evidence="8" id="KW-0547">Nucleotide-binding</keyword>
<gene>
    <name evidence="23" type="primary">ligD</name>
    <name evidence="23" type="ORF">GWC95_11275</name>
</gene>
<dbReference type="Proteomes" id="UP000753802">
    <property type="component" value="Unassembled WGS sequence"/>
</dbReference>
<dbReference type="Pfam" id="PF01068">
    <property type="entry name" value="DNA_ligase_A_M"/>
    <property type="match status" value="1"/>
</dbReference>
<evidence type="ECO:0000256" key="19">
    <source>
        <dbReference type="ARBA" id="ARBA00029943"/>
    </source>
</evidence>
<evidence type="ECO:0000313" key="23">
    <source>
        <dbReference type="EMBL" id="NCI50507.1"/>
    </source>
</evidence>
<dbReference type="InterPro" id="IPR014146">
    <property type="entry name" value="LigD_ligase_dom"/>
</dbReference>
<comment type="catalytic activity">
    <reaction evidence="20">
        <text>ATP + (deoxyribonucleotide)n-3'-hydroxyl + 5'-phospho-(deoxyribonucleotide)m = (deoxyribonucleotide)n+m + AMP + diphosphate.</text>
        <dbReference type="EC" id="6.5.1.1"/>
    </reaction>
</comment>
<evidence type="ECO:0000256" key="9">
    <source>
        <dbReference type="ARBA" id="ARBA00022763"/>
    </source>
</evidence>
<evidence type="ECO:0000256" key="14">
    <source>
        <dbReference type="ARBA" id="ARBA00023125"/>
    </source>
</evidence>
<dbReference type="Pfam" id="PF21686">
    <property type="entry name" value="LigD_Prim-Pol"/>
    <property type="match status" value="1"/>
</dbReference>
<keyword evidence="15" id="KW-0233">DNA recombination</keyword>
<evidence type="ECO:0000256" key="4">
    <source>
        <dbReference type="ARBA" id="ARBA00022679"/>
    </source>
</evidence>
<dbReference type="InterPro" id="IPR014143">
    <property type="entry name" value="NHEJ_ligase_prk"/>
</dbReference>
<dbReference type="InterPro" id="IPR016059">
    <property type="entry name" value="DNA_ligase_ATP-dep_CS"/>
</dbReference>
<dbReference type="InterPro" id="IPR052171">
    <property type="entry name" value="NHEJ_LigD"/>
</dbReference>
<dbReference type="NCBIfam" id="TIGR02779">
    <property type="entry name" value="NHEJ_ligase_lig"/>
    <property type="match status" value="1"/>
</dbReference>
<feature type="compositionally biased region" description="Basic and acidic residues" evidence="21">
    <location>
        <begin position="193"/>
        <end position="210"/>
    </location>
</feature>
<dbReference type="InterPro" id="IPR012309">
    <property type="entry name" value="DNA_ligase_ATP-dep_C"/>
</dbReference>
<evidence type="ECO:0000256" key="8">
    <source>
        <dbReference type="ARBA" id="ARBA00022741"/>
    </source>
</evidence>
<reference evidence="23 24" key="1">
    <citation type="submission" date="2020-01" db="EMBL/GenBank/DDBJ databases">
        <title>Genome analysis.</title>
        <authorList>
            <person name="Wu S."/>
            <person name="Wang G."/>
        </authorList>
    </citation>
    <scope>NUCLEOTIDE SEQUENCE [LARGE SCALE GENOMIC DNA]</scope>
    <source>
        <strain evidence="23 24">SYL130</strain>
    </source>
</reference>
<keyword evidence="24" id="KW-1185">Reference proteome</keyword>
<evidence type="ECO:0000256" key="6">
    <source>
        <dbReference type="ARBA" id="ARBA00022722"/>
    </source>
</evidence>
<keyword evidence="17" id="KW-0464">Manganese</keyword>
<dbReference type="PANTHER" id="PTHR42705:SF2">
    <property type="entry name" value="BIFUNCTIONAL NON-HOMOLOGOUS END JOINING PROTEIN LIGD"/>
    <property type="match status" value="1"/>
</dbReference>
<evidence type="ECO:0000256" key="3">
    <source>
        <dbReference type="ARBA" id="ARBA00022598"/>
    </source>
</evidence>
<evidence type="ECO:0000256" key="10">
    <source>
        <dbReference type="ARBA" id="ARBA00022801"/>
    </source>
</evidence>
<dbReference type="NCBIfam" id="TIGR02777">
    <property type="entry name" value="LigD_PE_dom"/>
    <property type="match status" value="1"/>
</dbReference>
<protein>
    <recommendedName>
        <fullName evidence="2">DNA ligase (ATP)</fullName>
        <ecNumber evidence="2">6.5.1.1</ecNumber>
    </recommendedName>
    <alternativeName>
        <fullName evidence="19">NHEJ DNA polymerase</fullName>
    </alternativeName>
</protein>
<dbReference type="InterPro" id="IPR014145">
    <property type="entry name" value="LigD_pol_dom"/>
</dbReference>
<keyword evidence="5" id="KW-0548">Nucleotidyltransferase</keyword>
<name>A0ABW9ZTP7_9BACT</name>
<organism evidence="23 24">
    <name type="scientific">Sediminibacterium roseum</name>
    <dbReference type="NCBI Taxonomy" id="1978412"/>
    <lineage>
        <taxon>Bacteria</taxon>
        <taxon>Pseudomonadati</taxon>
        <taxon>Bacteroidota</taxon>
        <taxon>Chitinophagia</taxon>
        <taxon>Chitinophagales</taxon>
        <taxon>Chitinophagaceae</taxon>
        <taxon>Sediminibacterium</taxon>
    </lineage>
</organism>
<feature type="region of interest" description="Disordered" evidence="21">
    <location>
        <begin position="193"/>
        <end position="247"/>
    </location>
</feature>
<dbReference type="NCBIfam" id="TIGR02776">
    <property type="entry name" value="NHEJ_ligase_prk"/>
    <property type="match status" value="1"/>
</dbReference>
<keyword evidence="18" id="KW-0511">Multifunctional enzyme</keyword>
<accession>A0ABW9ZTP7</accession>
<keyword evidence="16" id="KW-0234">DNA repair</keyword>
<evidence type="ECO:0000256" key="2">
    <source>
        <dbReference type="ARBA" id="ARBA00012727"/>
    </source>
</evidence>
<evidence type="ECO:0000256" key="21">
    <source>
        <dbReference type="SAM" id="MobiDB-lite"/>
    </source>
</evidence>
<dbReference type="SUPFAM" id="SSF50249">
    <property type="entry name" value="Nucleic acid-binding proteins"/>
    <property type="match status" value="1"/>
</dbReference>
<evidence type="ECO:0000256" key="20">
    <source>
        <dbReference type="ARBA" id="ARBA00034003"/>
    </source>
</evidence>
<keyword evidence="14" id="KW-0238">DNA-binding</keyword>
<evidence type="ECO:0000256" key="11">
    <source>
        <dbReference type="ARBA" id="ARBA00022839"/>
    </source>
</evidence>
<evidence type="ECO:0000256" key="15">
    <source>
        <dbReference type="ARBA" id="ARBA00023172"/>
    </source>
</evidence>
<keyword evidence="13" id="KW-0239">DNA-directed DNA polymerase</keyword>
<dbReference type="Pfam" id="PF13298">
    <property type="entry name" value="LigD_N"/>
    <property type="match status" value="1"/>
</dbReference>
<evidence type="ECO:0000256" key="7">
    <source>
        <dbReference type="ARBA" id="ARBA00022723"/>
    </source>
</evidence>
<proteinExistence type="predicted"/>
<dbReference type="InterPro" id="IPR012310">
    <property type="entry name" value="DNA_ligase_ATP-dep_cent"/>
</dbReference>
<keyword evidence="12" id="KW-0067">ATP-binding</keyword>
<evidence type="ECO:0000256" key="18">
    <source>
        <dbReference type="ARBA" id="ARBA00023268"/>
    </source>
</evidence>
<dbReference type="CDD" id="cd07971">
    <property type="entry name" value="OBF_DNA_ligase_LigD"/>
    <property type="match status" value="1"/>
</dbReference>
<dbReference type="EMBL" id="JAACJS010000015">
    <property type="protein sequence ID" value="NCI50507.1"/>
    <property type="molecule type" value="Genomic_DNA"/>
</dbReference>
<dbReference type="PROSITE" id="PS50160">
    <property type="entry name" value="DNA_LIGASE_A3"/>
    <property type="match status" value="1"/>
</dbReference>
<sequence length="915" mass="103266">MALTLYKKKRSFTKTPEPTGGKADGKALRFVIQKHDASHLHYDFRLEMDGVLKSWAVPKGPSTDPAVKRLAMMVEDHPYDYRTFEGIIPQGQYGGGTVIVWDEGTYEPLEPAESKNAQEKVLLKQLKAGSLKFRLHGEKLKGEYALVHTHGRGENAWLLIKHRDEYAKTSDVTRKEKSVVSGRTLKQVEKAADNVWKSNREEKNTKKAVDKTPALKKSAKKTAPKKAPAKKTAAKKTTSVRSAAAKKKIEPVAGKKAAFPKDVSPMLATLVDKPFDDPGWQYEIKWDGYRTVAYCRNGKVELRSRNNKSFNEKFYPVYDALKNVGMDVVLDGEIIVAGKSGISDFGNLQNWRSEADGELKFYVFDILWLDGKSLLDVPLSERRNILRSTLPQNETILLSENFDVAGTKFFATAAKMGLEGIMAKKSDSLYTPGLRTKEWLKIKVNQRQEVVIGGFTRNDDSSKLFSALLVGVYKGKELNYIGKIGTGFSDALQKEMMKQFKPLITKTIPFAAEPDINKPSRFQPNPPHATATWLRPQLVCEVSFTEITSDGVMRHPSFEGMRIDKAAKDVVMEKATATKKAVKKTSVLHRQKILTAQEGTERKTFLNPTDETQVRKIGGKEISFTNLSKVYWPKGKITKRDMLNYYYQAAPFMLPYMKDRPMSLNRHPNGINGESFYQKDVTGKVPDWIKTFPYHTDEGGDRNFMVCKTEADILYMASLGCIEMNPWSSTIRKPDNPDWCIIDLDPSERNKFEKVVEAANMVKQVLDSAEVDCYCKTSGSTGLHIYIPLGAKYTYEQSKEFARLIVTIVTHELPGFTSIERIVKKRNGKMYLDFLQNRPQATLATAYSLRPKPDATVSMPLHWEEVKKGLKMQDFTIHNAIARIKEEGDIFKPVLGKGINMKKAIENLQNLSAEE</sequence>
<keyword evidence="6" id="KW-0540">Nuclease</keyword>
<feature type="compositionally biased region" description="Basic residues" evidence="21">
    <location>
        <begin position="217"/>
        <end position="234"/>
    </location>
</feature>
<comment type="caution">
    <text evidence="23">The sequence shown here is derived from an EMBL/GenBank/DDBJ whole genome shotgun (WGS) entry which is preliminary data.</text>
</comment>
<evidence type="ECO:0000256" key="13">
    <source>
        <dbReference type="ARBA" id="ARBA00022932"/>
    </source>
</evidence>
<dbReference type="Gene3D" id="3.30.1490.70">
    <property type="match status" value="1"/>
</dbReference>
<dbReference type="NCBIfam" id="TIGR02778">
    <property type="entry name" value="ligD_pol"/>
    <property type="match status" value="1"/>
</dbReference>
<evidence type="ECO:0000256" key="16">
    <source>
        <dbReference type="ARBA" id="ARBA00023204"/>
    </source>
</evidence>
<dbReference type="SUPFAM" id="SSF56091">
    <property type="entry name" value="DNA ligase/mRNA capping enzyme, catalytic domain"/>
    <property type="match status" value="1"/>
</dbReference>
<keyword evidence="11" id="KW-0269">Exonuclease</keyword>
<keyword evidence="9" id="KW-0227">DNA damage</keyword>
<dbReference type="EC" id="6.5.1.1" evidence="2"/>
<evidence type="ECO:0000256" key="17">
    <source>
        <dbReference type="ARBA" id="ARBA00023211"/>
    </source>
</evidence>
<keyword evidence="10" id="KW-0378">Hydrolase</keyword>
<dbReference type="InterPro" id="IPR014144">
    <property type="entry name" value="LigD_PE_domain"/>
</dbReference>
<evidence type="ECO:0000313" key="24">
    <source>
        <dbReference type="Proteomes" id="UP000753802"/>
    </source>
</evidence>
<evidence type="ECO:0000256" key="5">
    <source>
        <dbReference type="ARBA" id="ARBA00022695"/>
    </source>
</evidence>
<evidence type="ECO:0000259" key="22">
    <source>
        <dbReference type="PROSITE" id="PS50160"/>
    </source>
</evidence>
<dbReference type="PROSITE" id="PS00333">
    <property type="entry name" value="DNA_LIGASE_A2"/>
    <property type="match status" value="1"/>
</dbReference>
<keyword evidence="4" id="KW-0808">Transferase</keyword>
<dbReference type="Gene3D" id="3.90.920.10">
    <property type="entry name" value="DNA primase, PRIM domain"/>
    <property type="match status" value="1"/>
</dbReference>
<dbReference type="CDD" id="cd04865">
    <property type="entry name" value="LigD_Pol_like_2"/>
    <property type="match status" value="1"/>
</dbReference>
<comment type="cofactor">
    <cofactor evidence="1">
        <name>Mn(2+)</name>
        <dbReference type="ChEBI" id="CHEBI:29035"/>
    </cofactor>
</comment>
<keyword evidence="3 23" id="KW-0436">Ligase</keyword>
<evidence type="ECO:0000256" key="12">
    <source>
        <dbReference type="ARBA" id="ARBA00022840"/>
    </source>
</evidence>
<dbReference type="InterPro" id="IPR012340">
    <property type="entry name" value="NA-bd_OB-fold"/>
</dbReference>
<dbReference type="Gene3D" id="3.30.470.30">
    <property type="entry name" value="DNA ligase/mRNA capping enzyme"/>
    <property type="match status" value="1"/>
</dbReference>
<feature type="domain" description="ATP-dependent DNA ligase family profile" evidence="22">
    <location>
        <begin position="352"/>
        <end position="490"/>
    </location>
</feature>
<dbReference type="CDD" id="cd07906">
    <property type="entry name" value="Adenylation_DNA_ligase_LigD_LigC"/>
    <property type="match status" value="1"/>
</dbReference>